<dbReference type="AlphaFoldDB" id="A0A412QAP6"/>
<organism evidence="2 3">
    <name type="scientific">Coprococcus comes</name>
    <dbReference type="NCBI Taxonomy" id="410072"/>
    <lineage>
        <taxon>Bacteria</taxon>
        <taxon>Bacillati</taxon>
        <taxon>Bacillota</taxon>
        <taxon>Clostridia</taxon>
        <taxon>Lachnospirales</taxon>
        <taxon>Lachnospiraceae</taxon>
        <taxon>Coprococcus</taxon>
    </lineage>
</organism>
<reference evidence="2 3" key="1">
    <citation type="submission" date="2018-08" db="EMBL/GenBank/DDBJ databases">
        <title>A genome reference for cultivated species of the human gut microbiota.</title>
        <authorList>
            <person name="Zou Y."/>
            <person name="Xue W."/>
            <person name="Luo G."/>
        </authorList>
    </citation>
    <scope>NUCLEOTIDE SEQUENCE [LARGE SCALE GENOMIC DNA]</scope>
    <source>
        <strain evidence="2 3">AF18-12LB</strain>
    </source>
</reference>
<evidence type="ECO:0000313" key="3">
    <source>
        <dbReference type="Proteomes" id="UP000283360"/>
    </source>
</evidence>
<dbReference type="RefSeq" id="WP_117836072.1">
    <property type="nucleotide sequence ID" value="NZ_JADNLX010000001.1"/>
</dbReference>
<dbReference type="SUPFAM" id="SSF56300">
    <property type="entry name" value="Metallo-dependent phosphatases"/>
    <property type="match status" value="1"/>
</dbReference>
<feature type="domain" description="Calcineurin-like phosphoesterase" evidence="1">
    <location>
        <begin position="4"/>
        <end position="208"/>
    </location>
</feature>
<dbReference type="Pfam" id="PF00149">
    <property type="entry name" value="Metallophos"/>
    <property type="match status" value="1"/>
</dbReference>
<dbReference type="EMBL" id="QRXJ01000020">
    <property type="protein sequence ID" value="RGT87812.1"/>
    <property type="molecule type" value="Genomic_DNA"/>
</dbReference>
<dbReference type="GO" id="GO:0016787">
    <property type="term" value="F:hydrolase activity"/>
    <property type="evidence" value="ECO:0007669"/>
    <property type="project" value="InterPro"/>
</dbReference>
<name>A0A412QAP6_9FIRM</name>
<sequence length="315" mass="37168">MAYYITGDCHANFDKLIYFSRFNRKLTENDVIILLGDVGLNYFGKEKDNVNKQILADFPNYFLCIHGNHEERPFNIPSYRMKKWHGGSVYYETEFPNLLFAKDGEVYDFDGKKAIVIGGAYSRDKEYRILSGLPWFPDEQPDEVIKKQVKSKLAEMRWRVDYVFSHTCPLLYRPRQTHLRGIDQSTEEWMDEIAKKLSYSKWYFGHYHDNIQYIDAELLYEEIKELGAADYLQKLGRPKYRVGEEVYFTYGKENQQEGYGTISFIDSYGTFGQEREVSYDIMGINSISPDVRTLFKHIKESEIQSIEEMETSERL</sequence>
<dbReference type="Proteomes" id="UP000283360">
    <property type="component" value="Unassembled WGS sequence"/>
</dbReference>
<proteinExistence type="predicted"/>
<dbReference type="InterPro" id="IPR029052">
    <property type="entry name" value="Metallo-depent_PP-like"/>
</dbReference>
<comment type="caution">
    <text evidence="2">The sequence shown here is derived from an EMBL/GenBank/DDBJ whole genome shotgun (WGS) entry which is preliminary data.</text>
</comment>
<evidence type="ECO:0000259" key="1">
    <source>
        <dbReference type="Pfam" id="PF00149"/>
    </source>
</evidence>
<keyword evidence="3" id="KW-1185">Reference proteome</keyword>
<dbReference type="InterPro" id="IPR004843">
    <property type="entry name" value="Calcineurin-like_PHP"/>
</dbReference>
<evidence type="ECO:0000313" key="2">
    <source>
        <dbReference type="EMBL" id="RGT87812.1"/>
    </source>
</evidence>
<gene>
    <name evidence="2" type="ORF">DWX03_13540</name>
</gene>
<dbReference type="Gene3D" id="3.60.21.10">
    <property type="match status" value="1"/>
</dbReference>
<accession>A0A412QAP6</accession>
<protein>
    <recommendedName>
        <fullName evidence="1">Calcineurin-like phosphoesterase domain-containing protein</fullName>
    </recommendedName>
</protein>
<dbReference type="CDD" id="cd00838">
    <property type="entry name" value="MPP_superfamily"/>
    <property type="match status" value="1"/>
</dbReference>